<dbReference type="Proteomes" id="UP001216440">
    <property type="component" value="Chromosome"/>
</dbReference>
<evidence type="ECO:0000313" key="3">
    <source>
        <dbReference type="Proteomes" id="UP001216440"/>
    </source>
</evidence>
<feature type="domain" description="Transposase DDE" evidence="1">
    <location>
        <begin position="269"/>
        <end position="391"/>
    </location>
</feature>
<sequence>MCLGLHKRPLNRLELAGETLRAALEALACAAPDWPADAVPVREWAERYGQRTDSWHPPASKAKRAEMALVYGRDGFALLEAVRSPAAPVWLRDLPALRVLRTVWMQNYHRTVTAAGTEVKRRESEDLPPGRLRLASPYDTDARYGLKQGSWWTGYKVHISETCDDPVPDPADGEPAPRIITNIATTDATVTDAEMTEPIHQLLAARDLLPAEHFLDSGYPSAELIVAVKRNFGVALVTPVLLNSSPQARAGAGFDRTAFTIDWDKRQAVCPRGSTSTWWSPASQRGAPAIVVKFDKQTCQACPVRDRCTRSRTGGRSLSLQPRERQEALDQARAEQISEQWRTKYGTRAGIEGTIHQAVAVTGMRRARYRGLPKTHLEHAFSAVALNLLRLDAWWNGHPLDRTRTGHLARLDLSLTA</sequence>
<evidence type="ECO:0000313" key="2">
    <source>
        <dbReference type="EMBL" id="WGD44400.1"/>
    </source>
</evidence>
<evidence type="ECO:0000259" key="1">
    <source>
        <dbReference type="Pfam" id="PF13751"/>
    </source>
</evidence>
<keyword evidence="3" id="KW-1185">Reference proteome</keyword>
<organism evidence="2 3">
    <name type="scientific">Streptomyces cathayae</name>
    <dbReference type="NCBI Taxonomy" id="3031124"/>
    <lineage>
        <taxon>Bacteria</taxon>
        <taxon>Bacillati</taxon>
        <taxon>Actinomycetota</taxon>
        <taxon>Actinomycetes</taxon>
        <taxon>Kitasatosporales</taxon>
        <taxon>Streptomycetaceae</taxon>
        <taxon>Streptomyces</taxon>
    </lineage>
</organism>
<protein>
    <submittedName>
        <fullName evidence="2">Transposase</fullName>
    </submittedName>
</protein>
<dbReference type="PANTHER" id="PTHR33408:SF2">
    <property type="entry name" value="TRANSPOSASE DDE DOMAIN-CONTAINING PROTEIN"/>
    <property type="match status" value="1"/>
</dbReference>
<gene>
    <name evidence="2" type="ORF">PYS65_32060</name>
</gene>
<proteinExistence type="predicted"/>
<dbReference type="Pfam" id="PF13751">
    <property type="entry name" value="DDE_Tnp_1_6"/>
    <property type="match status" value="1"/>
</dbReference>
<dbReference type="EMBL" id="CP121682">
    <property type="protein sequence ID" value="WGD44400.1"/>
    <property type="molecule type" value="Genomic_DNA"/>
</dbReference>
<name>A0ABY8K800_9ACTN</name>
<dbReference type="PANTHER" id="PTHR33408">
    <property type="entry name" value="TRANSPOSASE"/>
    <property type="match status" value="1"/>
</dbReference>
<dbReference type="InterPro" id="IPR025668">
    <property type="entry name" value="Tnp_DDE_dom"/>
</dbReference>
<accession>A0ABY8K800</accession>
<dbReference type="RefSeq" id="WP_279337444.1">
    <property type="nucleotide sequence ID" value="NZ_CP121682.1"/>
</dbReference>
<reference evidence="2 3" key="1">
    <citation type="submission" date="2023-03" db="EMBL/GenBank/DDBJ databases">
        <authorList>
            <person name="Mo P."/>
        </authorList>
    </citation>
    <scope>NUCLEOTIDE SEQUENCE [LARGE SCALE GENOMIC DNA]</scope>
    <source>
        <strain evidence="2 3">HUAS 5</strain>
    </source>
</reference>